<dbReference type="RefSeq" id="WP_179767779.1">
    <property type="nucleotide sequence ID" value="NZ_JACCFO010000001.1"/>
</dbReference>
<dbReference type="InterPro" id="IPR050109">
    <property type="entry name" value="HTH-type_TetR-like_transc_reg"/>
</dbReference>
<evidence type="ECO:0000259" key="5">
    <source>
        <dbReference type="PROSITE" id="PS50977"/>
    </source>
</evidence>
<dbReference type="SUPFAM" id="SSF46689">
    <property type="entry name" value="Homeodomain-like"/>
    <property type="match status" value="1"/>
</dbReference>
<dbReference type="Proteomes" id="UP000575985">
    <property type="component" value="Unassembled WGS sequence"/>
</dbReference>
<dbReference type="GO" id="GO:0000976">
    <property type="term" value="F:transcription cis-regulatory region binding"/>
    <property type="evidence" value="ECO:0007669"/>
    <property type="project" value="TreeGrafter"/>
</dbReference>
<dbReference type="Pfam" id="PF00440">
    <property type="entry name" value="TetR_N"/>
    <property type="match status" value="1"/>
</dbReference>
<reference evidence="6 7" key="1">
    <citation type="submission" date="2020-07" db="EMBL/GenBank/DDBJ databases">
        <title>Sequencing the genomes of 1000 actinobacteria strains.</title>
        <authorList>
            <person name="Klenk H.-P."/>
        </authorList>
    </citation>
    <scope>NUCLEOTIDE SEQUENCE [LARGE SCALE GENOMIC DNA]</scope>
    <source>
        <strain evidence="6 7">DSM 45927</strain>
    </source>
</reference>
<dbReference type="AlphaFoldDB" id="A0A853BNW4"/>
<accession>A0A853BNW4</accession>
<evidence type="ECO:0000256" key="4">
    <source>
        <dbReference type="PROSITE-ProRule" id="PRU00335"/>
    </source>
</evidence>
<keyword evidence="3" id="KW-0804">Transcription</keyword>
<comment type="caution">
    <text evidence="6">The sequence shown here is derived from an EMBL/GenBank/DDBJ whole genome shotgun (WGS) entry which is preliminary data.</text>
</comment>
<keyword evidence="2 4" id="KW-0238">DNA-binding</keyword>
<dbReference type="PROSITE" id="PS50977">
    <property type="entry name" value="HTH_TETR_2"/>
    <property type="match status" value="1"/>
</dbReference>
<dbReference type="InterPro" id="IPR023772">
    <property type="entry name" value="DNA-bd_HTH_TetR-type_CS"/>
</dbReference>
<dbReference type="GO" id="GO:0045892">
    <property type="term" value="P:negative regulation of DNA-templated transcription"/>
    <property type="evidence" value="ECO:0007669"/>
    <property type="project" value="InterPro"/>
</dbReference>
<dbReference type="InterPro" id="IPR001647">
    <property type="entry name" value="HTH_TetR"/>
</dbReference>
<protein>
    <submittedName>
        <fullName evidence="6">AcrR family transcriptional regulator</fullName>
    </submittedName>
</protein>
<dbReference type="Gene3D" id="1.10.357.10">
    <property type="entry name" value="Tetracycline Repressor, domain 2"/>
    <property type="match status" value="1"/>
</dbReference>
<dbReference type="Gene3D" id="1.10.10.60">
    <property type="entry name" value="Homeodomain-like"/>
    <property type="match status" value="1"/>
</dbReference>
<evidence type="ECO:0000256" key="1">
    <source>
        <dbReference type="ARBA" id="ARBA00023015"/>
    </source>
</evidence>
<keyword evidence="7" id="KW-1185">Reference proteome</keyword>
<dbReference type="EMBL" id="JACCFO010000001">
    <property type="protein sequence ID" value="NYI96405.1"/>
    <property type="molecule type" value="Genomic_DNA"/>
</dbReference>
<dbReference type="InterPro" id="IPR009057">
    <property type="entry name" value="Homeodomain-like_sf"/>
</dbReference>
<evidence type="ECO:0000256" key="3">
    <source>
        <dbReference type="ARBA" id="ARBA00023163"/>
    </source>
</evidence>
<dbReference type="GO" id="GO:0003700">
    <property type="term" value="F:DNA-binding transcription factor activity"/>
    <property type="evidence" value="ECO:0007669"/>
    <property type="project" value="TreeGrafter"/>
</dbReference>
<dbReference type="PANTHER" id="PTHR30055:SF151">
    <property type="entry name" value="TRANSCRIPTIONAL REGULATORY PROTEIN"/>
    <property type="match status" value="1"/>
</dbReference>
<dbReference type="PRINTS" id="PR00455">
    <property type="entry name" value="HTHTETR"/>
</dbReference>
<evidence type="ECO:0000313" key="6">
    <source>
        <dbReference type="EMBL" id="NYI96405.1"/>
    </source>
</evidence>
<proteinExistence type="predicted"/>
<dbReference type="SUPFAM" id="SSF48498">
    <property type="entry name" value="Tetracyclin repressor-like, C-terminal domain"/>
    <property type="match status" value="1"/>
</dbReference>
<evidence type="ECO:0000313" key="7">
    <source>
        <dbReference type="Proteomes" id="UP000575985"/>
    </source>
</evidence>
<evidence type="ECO:0000256" key="2">
    <source>
        <dbReference type="ARBA" id="ARBA00023125"/>
    </source>
</evidence>
<name>A0A853BNW4_9ACTN</name>
<dbReference type="InterPro" id="IPR004111">
    <property type="entry name" value="Repressor_TetR_C"/>
</dbReference>
<feature type="DNA-binding region" description="H-T-H motif" evidence="4">
    <location>
        <begin position="50"/>
        <end position="69"/>
    </location>
</feature>
<gene>
    <name evidence="6" type="ORF">HNR12_002682</name>
</gene>
<dbReference type="Pfam" id="PF02909">
    <property type="entry name" value="TetR_C_1"/>
    <property type="match status" value="1"/>
</dbReference>
<organism evidence="6 7">
    <name type="scientific">Streptomonospora nanhaiensis</name>
    <dbReference type="NCBI Taxonomy" id="1323731"/>
    <lineage>
        <taxon>Bacteria</taxon>
        <taxon>Bacillati</taxon>
        <taxon>Actinomycetota</taxon>
        <taxon>Actinomycetes</taxon>
        <taxon>Streptosporangiales</taxon>
        <taxon>Nocardiopsidaceae</taxon>
        <taxon>Streptomonospora</taxon>
    </lineage>
</organism>
<dbReference type="InterPro" id="IPR036271">
    <property type="entry name" value="Tet_transcr_reg_TetR-rel_C_sf"/>
</dbReference>
<dbReference type="PANTHER" id="PTHR30055">
    <property type="entry name" value="HTH-TYPE TRANSCRIPTIONAL REGULATOR RUTR"/>
    <property type="match status" value="1"/>
</dbReference>
<feature type="domain" description="HTH tetR-type" evidence="5">
    <location>
        <begin position="27"/>
        <end position="87"/>
    </location>
</feature>
<keyword evidence="1" id="KW-0805">Transcription regulation</keyword>
<sequence>MPADTPADDQPIRSVWARPRRGRAQPGLSRDQIVSAAVELLDAEGVEALSMRRLGAALGAGATSLYRHVAGKDELIELVVDRFYGELAVPDPADGAPWRDAVAACARDLRAAALRHPWVVAVHGQAGLSQLGPNLARFSEGVLAVLEAAGFDLVEADRAMSVLLPAVIGMVSSEAAWLSAVRRGGADERDAAERLWAVTQEAMRDHPRLLAVYAAQRGTEPRAVMDAYFDYGLDRLLDGLAARLPAGGAGGAAPARAEGAAGGAD</sequence>
<dbReference type="PROSITE" id="PS01081">
    <property type="entry name" value="HTH_TETR_1"/>
    <property type="match status" value="1"/>
</dbReference>